<dbReference type="Gene3D" id="3.40.50.150">
    <property type="entry name" value="Vaccinia Virus protein VP39"/>
    <property type="match status" value="1"/>
</dbReference>
<organism evidence="3 4">
    <name type="scientific">Streptomyces collinus (strain DSM 40733 / Tue 365)</name>
    <dbReference type="NCBI Taxonomy" id="1214242"/>
    <lineage>
        <taxon>Bacteria</taxon>
        <taxon>Bacillati</taxon>
        <taxon>Actinomycetota</taxon>
        <taxon>Actinomycetes</taxon>
        <taxon>Kitasatosporales</taxon>
        <taxon>Streptomycetaceae</taxon>
        <taxon>Streptomyces</taxon>
    </lineage>
</organism>
<dbReference type="SUPFAM" id="SSF53335">
    <property type="entry name" value="S-adenosyl-L-methionine-dependent methyltransferases"/>
    <property type="match status" value="1"/>
</dbReference>
<feature type="compositionally biased region" description="Basic residues" evidence="1">
    <location>
        <begin position="160"/>
        <end position="174"/>
    </location>
</feature>
<evidence type="ECO:0000259" key="2">
    <source>
        <dbReference type="Pfam" id="PF13649"/>
    </source>
</evidence>
<feature type="region of interest" description="Disordered" evidence="1">
    <location>
        <begin position="101"/>
        <end position="147"/>
    </location>
</feature>
<protein>
    <submittedName>
        <fullName evidence="3">Methyltransferase type 11</fullName>
    </submittedName>
</protein>
<gene>
    <name evidence="3" type="ORF">B446_23600</name>
</gene>
<dbReference type="AlphaFoldDB" id="S5VLV3"/>
<accession>S5VLV3</accession>
<sequence>MFGVDLSPEIIAVARRTHPGLRFGVGSMTALGLESGTLGGIVAWYSTVHTPPESLPTVFAECRRVLAAGGHLLLAFKAGERHRHLERAYGHEGLARRLLDAPPRAGRGTDGRGHPRRGRAAGPRARRARAAAAGPAGVLPRPPPRSVLNGRRAVVRHRRATLSGRRAARRHRRATPGAVEPPRSAVEVTARQDFPPSDSRVRLSWEQPGPRRCCPSGRCRR</sequence>
<keyword evidence="3" id="KW-0489">Methyltransferase</keyword>
<dbReference type="KEGG" id="sci:B446_23600"/>
<dbReference type="InterPro" id="IPR029063">
    <property type="entry name" value="SAM-dependent_MTases_sf"/>
</dbReference>
<dbReference type="eggNOG" id="COG2226">
    <property type="taxonomic scope" value="Bacteria"/>
</dbReference>
<dbReference type="GO" id="GO:0032259">
    <property type="term" value="P:methylation"/>
    <property type="evidence" value="ECO:0007669"/>
    <property type="project" value="UniProtKB-KW"/>
</dbReference>
<reference evidence="3 4" key="2">
    <citation type="journal article" date="2013" name="J. Biotechnol.">
        <title>Complete genome sequence of the kirromycin producer Streptomyces collinus Tu 365 consisting of a linear chromosome and two linear plasmids.</title>
        <authorList>
            <person name="Ruckert C."/>
            <person name="Szczepanowski R."/>
            <person name="Albersmeier A."/>
            <person name="Goesmann A."/>
            <person name="Iftime D."/>
            <person name="Musiol E.M."/>
            <person name="Blin K."/>
            <person name="Wohlleben W."/>
            <person name="Puhler A."/>
            <person name="Kalinowski J."/>
            <person name="Weber T."/>
        </authorList>
    </citation>
    <scope>NUCLEOTIDE SEQUENCE [LARGE SCALE GENOMIC DNA]</scope>
    <source>
        <strain evidence="4">DSM 40733 / Tue 365</strain>
    </source>
</reference>
<keyword evidence="3" id="KW-0808">Transferase</keyword>
<dbReference type="EMBL" id="CP006259">
    <property type="protein sequence ID" value="AGS71532.1"/>
    <property type="molecule type" value="Genomic_DNA"/>
</dbReference>
<name>S5VLV3_STRC3</name>
<dbReference type="Pfam" id="PF13649">
    <property type="entry name" value="Methyltransf_25"/>
    <property type="match status" value="1"/>
</dbReference>
<dbReference type="CDD" id="cd02440">
    <property type="entry name" value="AdoMet_MTases"/>
    <property type="match status" value="1"/>
</dbReference>
<dbReference type="STRING" id="1214242.B446_23600"/>
<feature type="compositionally biased region" description="Low complexity" evidence="1">
    <location>
        <begin position="130"/>
        <end position="139"/>
    </location>
</feature>
<dbReference type="HOGENOM" id="CLU_1250015_0_0_11"/>
<reference evidence="4" key="1">
    <citation type="submission" date="2012-10" db="EMBL/GenBank/DDBJ databases">
        <title>The complete genome sequence of Streptomyces collinus Tu 365.</title>
        <authorList>
            <person name="Ruckert C."/>
            <person name="Szczepanowski R."/>
            <person name="Goesmann A."/>
            <person name="Pross E.K."/>
            <person name="Musiol E.M."/>
            <person name="Blin K."/>
            <person name="Wohlleben W."/>
            <person name="Puhler A."/>
            <person name="Weber T."/>
            <person name="Kalinowski J."/>
        </authorList>
    </citation>
    <scope>NUCLEOTIDE SEQUENCE [LARGE SCALE GENOMIC DNA]</scope>
    <source>
        <strain evidence="4">DSM 40733 / Tue 365</strain>
    </source>
</reference>
<feature type="compositionally biased region" description="Low complexity" evidence="1">
    <location>
        <begin position="208"/>
        <end position="221"/>
    </location>
</feature>
<evidence type="ECO:0000313" key="4">
    <source>
        <dbReference type="Proteomes" id="UP000015423"/>
    </source>
</evidence>
<dbReference type="InterPro" id="IPR041698">
    <property type="entry name" value="Methyltransf_25"/>
</dbReference>
<feature type="compositionally biased region" description="Basic residues" evidence="1">
    <location>
        <begin position="114"/>
        <end position="129"/>
    </location>
</feature>
<dbReference type="Proteomes" id="UP000015423">
    <property type="component" value="Chromosome"/>
</dbReference>
<feature type="domain" description="Methyltransferase" evidence="2">
    <location>
        <begin position="2"/>
        <end position="70"/>
    </location>
</feature>
<dbReference type="GO" id="GO:0008168">
    <property type="term" value="F:methyltransferase activity"/>
    <property type="evidence" value="ECO:0007669"/>
    <property type="project" value="UniProtKB-KW"/>
</dbReference>
<feature type="region of interest" description="Disordered" evidence="1">
    <location>
        <begin position="160"/>
        <end position="221"/>
    </location>
</feature>
<keyword evidence="4" id="KW-1185">Reference proteome</keyword>
<evidence type="ECO:0000256" key="1">
    <source>
        <dbReference type="SAM" id="MobiDB-lite"/>
    </source>
</evidence>
<evidence type="ECO:0000313" key="3">
    <source>
        <dbReference type="EMBL" id="AGS71532.1"/>
    </source>
</evidence>
<proteinExistence type="predicted"/>